<feature type="domain" description="Bacteriophage T4 Gp59 helicase assembly protein N-terminal" evidence="1">
    <location>
        <begin position="2"/>
        <end position="69"/>
    </location>
</feature>
<dbReference type="Gene3D" id="1.10.220.50">
    <property type="entry name" value="Bacteriophage T4, Gp59, helicase assembly protein, C-terminal domain"/>
    <property type="match status" value="1"/>
</dbReference>
<gene>
    <name evidence="3" type="ORF">CYXG_00208</name>
</gene>
<dbReference type="GeneID" id="15013633"/>
<dbReference type="Pfam" id="PF08993">
    <property type="entry name" value="T4_Gp59_N"/>
    <property type="match status" value="1"/>
</dbReference>
<dbReference type="Proteomes" id="UP000203282">
    <property type="component" value="Segment"/>
</dbReference>
<dbReference type="OrthoDB" id="7067at10239"/>
<evidence type="ECO:0000259" key="2">
    <source>
        <dbReference type="Pfam" id="PF08994"/>
    </source>
</evidence>
<dbReference type="SUPFAM" id="SSF48493">
    <property type="entry name" value="gene 59 helicase assembly protein"/>
    <property type="match status" value="1"/>
</dbReference>
<protein>
    <recommendedName>
        <fullName evidence="5">Loader of gp41 DNA helicase</fullName>
    </recommendedName>
</protein>
<evidence type="ECO:0000259" key="1">
    <source>
        <dbReference type="Pfam" id="PF08993"/>
    </source>
</evidence>
<dbReference type="InterPro" id="IPR023197">
    <property type="entry name" value="Phage_T4_Gp59_dom_sf"/>
</dbReference>
<sequence length="198" mass="23241">MTGFDAYKMYLAVRSHFTRLDYDFFKFNGKTKASEAAFNKRKDIYTFKKLAAKKDANDILYYFVSNFIMGASYVRQFNDGNYTKWKTNQESFTYKFKQDIDKLLDGIPQPYEESFDSLFKAEKGKHPILIKEYYGNEISLETLVVLDYCLGFVDNFNKVLTDPVWNETSTLIVKYAPFLTIDCKKYKKVVLEAMSKKL</sequence>
<dbReference type="KEGG" id="vg:15013633"/>
<dbReference type="InterPro" id="IPR015086">
    <property type="entry name" value="Phage_T4_Gp59_C"/>
</dbReference>
<evidence type="ECO:0000313" key="4">
    <source>
        <dbReference type="Proteomes" id="UP000203282"/>
    </source>
</evidence>
<proteinExistence type="inferred from homology"/>
<feature type="domain" description="Bacteriophage T4 Gp59 helicase assembly protein C-terminal" evidence="2">
    <location>
        <begin position="108"/>
        <end position="194"/>
    </location>
</feature>
<name>M1UG75_9CAUD</name>
<dbReference type="HAMAP" id="MF_04156">
    <property type="entry name" value="HELIC_LOADER_T4"/>
    <property type="match status" value="1"/>
</dbReference>
<keyword evidence="4" id="KW-1185">Reference proteome</keyword>
<organism evidence="3 4">
    <name type="scientific">Synechococcus phage S-SSM4</name>
    <dbReference type="NCBI Taxonomy" id="536466"/>
    <lineage>
        <taxon>Viruses</taxon>
        <taxon>Duplodnaviria</taxon>
        <taxon>Heunggongvirae</taxon>
        <taxon>Uroviricota</taxon>
        <taxon>Caudoviricetes</taxon>
        <taxon>Pantevenvirales</taxon>
        <taxon>Kyanoviridae</taxon>
        <taxon>Greenvirus</taxon>
        <taxon>Greenvirus ssm4</taxon>
    </lineage>
</organism>
<evidence type="ECO:0000313" key="3">
    <source>
        <dbReference type="EMBL" id="AGG54272.1"/>
    </source>
</evidence>
<dbReference type="EMBL" id="HQ316583">
    <property type="protein sequence ID" value="AGG54272.1"/>
    <property type="molecule type" value="Genomic_DNA"/>
</dbReference>
<dbReference type="InterPro" id="IPR015085">
    <property type="entry name" value="Phage_T4_Gp59_N"/>
</dbReference>
<dbReference type="RefSeq" id="YP_007677397.1">
    <property type="nucleotide sequence ID" value="NC_020875.1"/>
</dbReference>
<reference evidence="3 4" key="1">
    <citation type="submission" date="2010-03" db="EMBL/GenBank/DDBJ databases">
        <title>The Genome Sequence of Cyanophage S-SSM4.</title>
        <authorList>
            <consortium name="The Broad Institute Genome Sequencing Platform"/>
            <person name="Henn M.R."/>
            <person name="Sullivan M.S."/>
            <person name="Osburne M.S."/>
            <person name="Levin J."/>
            <person name="Malboeuf C."/>
            <person name="Casali M."/>
            <person name="Russ C."/>
            <person name="Lennon N."/>
            <person name="Erlich R."/>
            <person name="Young S.K."/>
            <person name="Koehrsen M."/>
            <person name="Yandava C."/>
            <person name="Zeng Q."/>
            <person name="Alvarado L."/>
            <person name="Anderson S."/>
            <person name="Berlin A."/>
            <person name="Borenstein D."/>
            <person name="Chen Z."/>
            <person name="Engels R."/>
            <person name="Freedman E."/>
            <person name="Gellesch M."/>
            <person name="Goldberg J."/>
            <person name="Green L."/>
            <person name="Griggs A."/>
            <person name="Gujja S."/>
            <person name="Heiman D."/>
            <person name="Hepburn T."/>
            <person name="Howarth C."/>
            <person name="Jen D."/>
            <person name="Larson L."/>
            <person name="Lewis B."/>
            <person name="Mehta T."/>
            <person name="Park D."/>
            <person name="Pearson M."/>
            <person name="Roberts A."/>
            <person name="Ryan E."/>
            <person name="Saif S."/>
            <person name="Shea T."/>
            <person name="Shenoy N."/>
            <person name="Sisk P."/>
            <person name="Stolte C."/>
            <person name="Sykes S."/>
            <person name="Walk T."/>
            <person name="White J."/>
            <person name="Yu Q."/>
            <person name="Coleman M.L."/>
            <person name="Huang K.H."/>
            <person name="Weigele P.R."/>
            <person name="DeFrancesco A.S."/>
            <person name="Kern S.E."/>
            <person name="Thompson L.R."/>
            <person name="Fu R."/>
            <person name="Hombeck B."/>
            <person name="Chisholm S.W."/>
            <person name="Haas B."/>
            <person name="Nusbaum C."/>
            <person name="Galagan J."/>
            <person name="Birren B."/>
        </authorList>
    </citation>
    <scope>NUCLEOTIDE SEQUENCE [LARGE SCALE GENOMIC DNA]</scope>
    <source>
        <strain evidence="3 4">S-SSM4</strain>
    </source>
</reference>
<dbReference type="Pfam" id="PF08994">
    <property type="entry name" value="T4_Gp59_C"/>
    <property type="match status" value="1"/>
</dbReference>
<evidence type="ECO:0008006" key="5">
    <source>
        <dbReference type="Google" id="ProtNLM"/>
    </source>
</evidence>
<accession>M1UG75</accession>
<dbReference type="InterPro" id="IPR008944">
    <property type="entry name" value="Phage_T4_Gp59"/>
</dbReference>
<dbReference type="Gene3D" id="1.10.8.60">
    <property type="match status" value="1"/>
</dbReference>
<dbReference type="InterPro" id="IPR037082">
    <property type="entry name" value="Phage_T4_Gp59_C_sf"/>
</dbReference>